<keyword evidence="2 9" id="KW-0963">Cytoplasm</keyword>
<dbReference type="InterPro" id="IPR010998">
    <property type="entry name" value="Integrase_recombinase_N"/>
</dbReference>
<evidence type="ECO:0000256" key="4">
    <source>
        <dbReference type="ARBA" id="ARBA00022829"/>
    </source>
</evidence>
<feature type="domain" description="Core-binding (CB)" evidence="11">
    <location>
        <begin position="1"/>
        <end position="86"/>
    </location>
</feature>
<sequence>MSDTRWIDAFLEAQASELSAARNTLLAYGRDLKAFSHWLGQQQKTLAGASQADIESFLVGCEAEGLSEATRARRLSAIRQLYRFTHEEDWRHDNPALQIRGPTRRKSLPTTLTQEEVIRLLDAAALPHRDATRNSCLLQMLYATGMRVSELVGLPVATVRGDPEMILIRGKGGRERMVPLSLPARTTLLLWLAERDAAEEKARLAGRPPSRFLFPSRGRSGHLTRNRFYLLIKEMAARAGIDPSKVSPHTLRHAFATHMLAGGADLRAIQTLLGHSDISTTEIYTHVLDEHLRQLVLERHPLARDA</sequence>
<proteinExistence type="inferred from homology"/>
<dbReference type="Proteomes" id="UP000243859">
    <property type="component" value="Unassembled WGS sequence"/>
</dbReference>
<comment type="caution">
    <text evidence="12">The sequence shown here is derived from an EMBL/GenBank/DDBJ whole genome shotgun (WGS) entry which is preliminary data.</text>
</comment>
<feature type="active site" evidence="9">
    <location>
        <position position="171"/>
    </location>
</feature>
<evidence type="ECO:0000256" key="9">
    <source>
        <dbReference type="HAMAP-Rule" id="MF_01808"/>
    </source>
</evidence>
<evidence type="ECO:0000313" key="12">
    <source>
        <dbReference type="EMBL" id="PTN02741.1"/>
    </source>
</evidence>
<organism evidence="12 13">
    <name type="scientific">Rhodovulum imhoffii</name>
    <dbReference type="NCBI Taxonomy" id="365340"/>
    <lineage>
        <taxon>Bacteria</taxon>
        <taxon>Pseudomonadati</taxon>
        <taxon>Pseudomonadota</taxon>
        <taxon>Alphaproteobacteria</taxon>
        <taxon>Rhodobacterales</taxon>
        <taxon>Paracoccaceae</taxon>
        <taxon>Rhodovulum</taxon>
    </lineage>
</organism>
<dbReference type="PANTHER" id="PTHR30349:SF90">
    <property type="entry name" value="TYROSINE RECOMBINASE XERD"/>
    <property type="match status" value="1"/>
</dbReference>
<dbReference type="GO" id="GO:0051301">
    <property type="term" value="P:cell division"/>
    <property type="evidence" value="ECO:0007669"/>
    <property type="project" value="UniProtKB-KW"/>
</dbReference>
<dbReference type="GO" id="GO:0003677">
    <property type="term" value="F:DNA binding"/>
    <property type="evidence" value="ECO:0007669"/>
    <property type="project" value="UniProtKB-UniRule"/>
</dbReference>
<dbReference type="Gene3D" id="1.10.150.130">
    <property type="match status" value="1"/>
</dbReference>
<dbReference type="HAMAP" id="MF_01808">
    <property type="entry name" value="Recomb_XerC_XerD"/>
    <property type="match status" value="1"/>
</dbReference>
<evidence type="ECO:0000259" key="10">
    <source>
        <dbReference type="PROSITE" id="PS51898"/>
    </source>
</evidence>
<dbReference type="Pfam" id="PF00589">
    <property type="entry name" value="Phage_integrase"/>
    <property type="match status" value="1"/>
</dbReference>
<evidence type="ECO:0000256" key="2">
    <source>
        <dbReference type="ARBA" id="ARBA00022490"/>
    </source>
</evidence>
<dbReference type="GO" id="GO:0007059">
    <property type="term" value="P:chromosome segregation"/>
    <property type="evidence" value="ECO:0007669"/>
    <property type="project" value="UniProtKB-UniRule"/>
</dbReference>
<comment type="similarity">
    <text evidence="9">Belongs to the 'phage' integrase family. XerC subfamily.</text>
</comment>
<evidence type="ECO:0000256" key="6">
    <source>
        <dbReference type="ARBA" id="ARBA00023125"/>
    </source>
</evidence>
<dbReference type="EMBL" id="QAAA01000005">
    <property type="protein sequence ID" value="PTN02741.1"/>
    <property type="molecule type" value="Genomic_DNA"/>
</dbReference>
<gene>
    <name evidence="9" type="primary">xerC</name>
    <name evidence="12" type="ORF">C8N32_105113</name>
</gene>
<keyword evidence="13" id="KW-1185">Reference proteome</keyword>
<dbReference type="InterPro" id="IPR013762">
    <property type="entry name" value="Integrase-like_cat_sf"/>
</dbReference>
<keyword evidence="6 9" id="KW-0238">DNA-binding</keyword>
<feature type="active site" description="O-(3'-phospho-DNA)-tyrosine intermediate" evidence="9">
    <location>
        <position position="284"/>
    </location>
</feature>
<keyword evidence="3 9" id="KW-0132">Cell division</keyword>
<keyword evidence="4 9" id="KW-0159">Chromosome partition</keyword>
<evidence type="ECO:0000259" key="11">
    <source>
        <dbReference type="PROSITE" id="PS51900"/>
    </source>
</evidence>
<evidence type="ECO:0000256" key="3">
    <source>
        <dbReference type="ARBA" id="ARBA00022618"/>
    </source>
</evidence>
<dbReference type="InterPro" id="IPR050090">
    <property type="entry name" value="Tyrosine_recombinase_XerCD"/>
</dbReference>
<dbReference type="Pfam" id="PF02899">
    <property type="entry name" value="Phage_int_SAM_1"/>
    <property type="match status" value="1"/>
</dbReference>
<comment type="function">
    <text evidence="9">Site-specific tyrosine recombinase, which acts by catalyzing the cutting and rejoining of the recombining DNA molecules. The XerC-XerD complex is essential to convert dimers of the bacterial chromosome into monomers to permit their segregation at cell division. It also contributes to the segregational stability of plasmids.</text>
</comment>
<dbReference type="GO" id="GO:0006313">
    <property type="term" value="P:DNA transposition"/>
    <property type="evidence" value="ECO:0007669"/>
    <property type="project" value="UniProtKB-UniRule"/>
</dbReference>
<dbReference type="NCBIfam" id="NF001399">
    <property type="entry name" value="PRK00283.1"/>
    <property type="match status" value="1"/>
</dbReference>
<feature type="domain" description="Tyr recombinase" evidence="10">
    <location>
        <begin position="107"/>
        <end position="297"/>
    </location>
</feature>
<evidence type="ECO:0000256" key="1">
    <source>
        <dbReference type="ARBA" id="ARBA00004496"/>
    </source>
</evidence>
<keyword evidence="7 9" id="KW-0233">DNA recombination</keyword>
<feature type="active site" evidence="9">
    <location>
        <position position="275"/>
    </location>
</feature>
<dbReference type="OrthoDB" id="9801717at2"/>
<dbReference type="PROSITE" id="PS51900">
    <property type="entry name" value="CB"/>
    <property type="match status" value="1"/>
</dbReference>
<accession>A0A2T5BTI5</accession>
<dbReference type="InterPro" id="IPR002104">
    <property type="entry name" value="Integrase_catalytic"/>
</dbReference>
<dbReference type="GO" id="GO:0005737">
    <property type="term" value="C:cytoplasm"/>
    <property type="evidence" value="ECO:0007669"/>
    <property type="project" value="UniProtKB-SubCell"/>
</dbReference>
<evidence type="ECO:0000256" key="8">
    <source>
        <dbReference type="ARBA" id="ARBA00023306"/>
    </source>
</evidence>
<feature type="active site" evidence="9">
    <location>
        <position position="252"/>
    </location>
</feature>
<feature type="active site" evidence="9">
    <location>
        <position position="249"/>
    </location>
</feature>
<comment type="subcellular location">
    <subcellularLocation>
        <location evidence="1 9">Cytoplasm</location>
    </subcellularLocation>
</comment>
<dbReference type="Gene3D" id="1.10.443.10">
    <property type="entry name" value="Intergrase catalytic core"/>
    <property type="match status" value="1"/>
</dbReference>
<comment type="subunit">
    <text evidence="9">Forms a cyclic heterotetrameric complex composed of two molecules of XerC and two molecules of XerD.</text>
</comment>
<dbReference type="RefSeq" id="WP_107891551.1">
    <property type="nucleotide sequence ID" value="NZ_NHSI01000057.1"/>
</dbReference>
<dbReference type="InterPro" id="IPR023009">
    <property type="entry name" value="Tyrosine_recombinase_XerC/XerD"/>
</dbReference>
<evidence type="ECO:0000313" key="13">
    <source>
        <dbReference type="Proteomes" id="UP000243859"/>
    </source>
</evidence>
<dbReference type="AlphaFoldDB" id="A0A2T5BTI5"/>
<dbReference type="PANTHER" id="PTHR30349">
    <property type="entry name" value="PHAGE INTEGRASE-RELATED"/>
    <property type="match status" value="1"/>
</dbReference>
<name>A0A2T5BTI5_9RHOB</name>
<dbReference type="PROSITE" id="PS51898">
    <property type="entry name" value="TYR_RECOMBINASE"/>
    <property type="match status" value="1"/>
</dbReference>
<dbReference type="InterPro" id="IPR004107">
    <property type="entry name" value="Integrase_SAM-like_N"/>
</dbReference>
<dbReference type="GO" id="GO:0009037">
    <property type="term" value="F:tyrosine-based site-specific recombinase activity"/>
    <property type="evidence" value="ECO:0007669"/>
    <property type="project" value="UniProtKB-UniRule"/>
</dbReference>
<protein>
    <recommendedName>
        <fullName evidence="9">Tyrosine recombinase XerC</fullName>
    </recommendedName>
</protein>
<keyword evidence="5 9" id="KW-0229">DNA integration</keyword>
<keyword evidence="8 9" id="KW-0131">Cell cycle</keyword>
<reference evidence="12 13" key="1">
    <citation type="submission" date="2018-04" db="EMBL/GenBank/DDBJ databases">
        <title>Genomic Encyclopedia of Archaeal and Bacterial Type Strains, Phase II (KMG-II): from individual species to whole genera.</title>
        <authorList>
            <person name="Goeker M."/>
        </authorList>
    </citation>
    <scope>NUCLEOTIDE SEQUENCE [LARGE SCALE GENOMIC DNA]</scope>
    <source>
        <strain evidence="12 13">DSM 18064</strain>
    </source>
</reference>
<evidence type="ECO:0000256" key="5">
    <source>
        <dbReference type="ARBA" id="ARBA00022908"/>
    </source>
</evidence>
<evidence type="ECO:0000256" key="7">
    <source>
        <dbReference type="ARBA" id="ARBA00023172"/>
    </source>
</evidence>
<dbReference type="InterPro" id="IPR011010">
    <property type="entry name" value="DNA_brk_join_enz"/>
</dbReference>
<dbReference type="SUPFAM" id="SSF56349">
    <property type="entry name" value="DNA breaking-rejoining enzymes"/>
    <property type="match status" value="1"/>
</dbReference>
<feature type="active site" evidence="9">
    <location>
        <position position="147"/>
    </location>
</feature>
<dbReference type="InterPro" id="IPR044068">
    <property type="entry name" value="CB"/>
</dbReference>